<feature type="non-terminal residue" evidence="1">
    <location>
        <position position="1"/>
    </location>
</feature>
<organism evidence="1">
    <name type="scientific">marine sediment metagenome</name>
    <dbReference type="NCBI Taxonomy" id="412755"/>
    <lineage>
        <taxon>unclassified sequences</taxon>
        <taxon>metagenomes</taxon>
        <taxon>ecological metagenomes</taxon>
    </lineage>
</organism>
<dbReference type="EMBL" id="LAZR01007127">
    <property type="protein sequence ID" value="KKM87260.1"/>
    <property type="molecule type" value="Genomic_DNA"/>
</dbReference>
<evidence type="ECO:0000313" key="1">
    <source>
        <dbReference type="EMBL" id="KKM87260.1"/>
    </source>
</evidence>
<accession>A0A0F9NEY6</accession>
<name>A0A0F9NEY6_9ZZZZ</name>
<proteinExistence type="predicted"/>
<gene>
    <name evidence="1" type="ORF">LCGC14_1270640</name>
</gene>
<dbReference type="AlphaFoldDB" id="A0A0F9NEY6"/>
<comment type="caution">
    <text evidence="1">The sequence shown here is derived from an EMBL/GenBank/DDBJ whole genome shotgun (WGS) entry which is preliminary data.</text>
</comment>
<sequence length="367" mass="42850">TEFDQALIERFALILHPVRLFNPHLKIKDVTVELRGVKYLLTPNGISLKDPYQEKKEKGFLGMVFPNEKSLIRHLKKKKKKDPAIDIQKTIEATKREKYDITEHFDFEIKEINNEVYRCCGKICYEFLFHINNYYKPSSDLFSKFVLNKLEPIDFPICIWYGEFNPLTNREDSIYHTIVIEGRKDEQILIAYLNVVNCLPTLMILDNEYTGPTFLRGYYQDLLNNTQSLFTPSISIPLTRQEVVNLIGQFNPLDVVEDYVKNVFETLDNSRFYPIKRELALLVDNLPSRVSASDADLLAKISNAMVSILDKYGLFLAIKNLLEEIKDKSDHLTFLTNISIMIDFLLFSFKRARIPIEIFERLSQIIQ</sequence>
<reference evidence="1" key="1">
    <citation type="journal article" date="2015" name="Nature">
        <title>Complex archaea that bridge the gap between prokaryotes and eukaryotes.</title>
        <authorList>
            <person name="Spang A."/>
            <person name="Saw J.H."/>
            <person name="Jorgensen S.L."/>
            <person name="Zaremba-Niedzwiedzka K."/>
            <person name="Martijn J."/>
            <person name="Lind A.E."/>
            <person name="van Eijk R."/>
            <person name="Schleper C."/>
            <person name="Guy L."/>
            <person name="Ettema T.J."/>
        </authorList>
    </citation>
    <scope>NUCLEOTIDE SEQUENCE</scope>
</reference>
<protein>
    <submittedName>
        <fullName evidence="1">Uncharacterized protein</fullName>
    </submittedName>
</protein>